<reference evidence="1 2" key="1">
    <citation type="submission" date="2022-03" db="EMBL/GenBank/DDBJ databases">
        <title>Isotopic signatures of nitrous oxide derived from detoxification processes.</title>
        <authorList>
            <person name="Behrendt U."/>
            <person name="Buchen C."/>
            <person name="Well R."/>
            <person name="Ulrich A."/>
            <person name="Rohe L."/>
            <person name="Kolb S."/>
            <person name="Schloter M."/>
            <person name="Horn M.A."/>
            <person name="Augustin J."/>
        </authorList>
    </citation>
    <scope>NUCLEOTIDE SEQUENCE [LARGE SCALE GENOMIC DNA]</scope>
    <source>
        <strain evidence="1 2">S4-C24</strain>
    </source>
</reference>
<gene>
    <name evidence="1" type="ORF">MNQ99_15970</name>
</gene>
<sequence>MADVRGALVDGAEPRPPFAALAALLSASGTPPQVDREIPWSSPVITRAKELEQGNWGAEAAADAVARTTTAIIVNYVIIAAAILPRA</sequence>
<evidence type="ECO:0000313" key="2">
    <source>
        <dbReference type="Proteomes" id="UP000829069"/>
    </source>
</evidence>
<dbReference type="EMBL" id="CP093326">
    <property type="protein sequence ID" value="UNK45405.1"/>
    <property type="molecule type" value="Genomic_DNA"/>
</dbReference>
<dbReference type="Pfam" id="PF05719">
    <property type="entry name" value="GPP34"/>
    <property type="match status" value="1"/>
</dbReference>
<name>A0ABY3W578_9MICC</name>
<keyword evidence="2" id="KW-1185">Reference proteome</keyword>
<proteinExistence type="predicted"/>
<accession>A0ABY3W578</accession>
<dbReference type="Proteomes" id="UP000829069">
    <property type="component" value="Chromosome"/>
</dbReference>
<dbReference type="InterPro" id="IPR008628">
    <property type="entry name" value="GPP34-like"/>
</dbReference>
<evidence type="ECO:0000313" key="1">
    <source>
        <dbReference type="EMBL" id="UNK45405.1"/>
    </source>
</evidence>
<dbReference type="RefSeq" id="WP_241913629.1">
    <property type="nucleotide sequence ID" value="NZ_CP093326.1"/>
</dbReference>
<organism evidence="1 2">
    <name type="scientific">Arthrobacter sulfonylureivorans</name>
    <dbReference type="NCBI Taxonomy" id="2486855"/>
    <lineage>
        <taxon>Bacteria</taxon>
        <taxon>Bacillati</taxon>
        <taxon>Actinomycetota</taxon>
        <taxon>Actinomycetes</taxon>
        <taxon>Micrococcales</taxon>
        <taxon>Micrococcaceae</taxon>
        <taxon>Arthrobacter</taxon>
    </lineage>
</organism>
<protein>
    <submittedName>
        <fullName evidence="1">Uncharacterized protein</fullName>
    </submittedName>
</protein>